<gene>
    <name evidence="1" type="ORF">SCBWM1_gp23</name>
</gene>
<dbReference type="Proteomes" id="UP000274731">
    <property type="component" value="Segment"/>
</dbReference>
<evidence type="ECO:0000313" key="2">
    <source>
        <dbReference type="Proteomes" id="UP000274731"/>
    </source>
</evidence>
<keyword evidence="2" id="KW-1185">Reference proteome</keyword>
<evidence type="ECO:0000313" key="1">
    <source>
        <dbReference type="EMBL" id="ATW62707.1"/>
    </source>
</evidence>
<sequence length="78" mass="8667">MFNLSGVKEKAQEAFSAVKENHPEVLQRVTTVILFAVAILHTLVVRVVKYSQENGPEIRTNLSEKFLSLATLLSPEEG</sequence>
<reference evidence="1 2" key="1">
    <citation type="journal article" date="2018" name="Environ. Microbiol.">
        <title>Novel phage-host interactions and evolution as revealed by a cyanomyovirus isolated from an estuarine environment.</title>
        <authorList>
            <person name="Xu Y."/>
            <person name="Zhang R."/>
            <person name="Wang N."/>
            <person name="Cai L."/>
            <person name="Tong Y."/>
            <person name="Sun Q."/>
            <person name="Chen F."/>
            <person name="Jiao N."/>
        </authorList>
    </citation>
    <scope>NUCLEOTIDE SEQUENCE [LARGE SCALE GENOMIC DNA]</scope>
</reference>
<proteinExistence type="predicted"/>
<name>A0A3G1L3E9_9CAUD</name>
<dbReference type="EMBL" id="MG450654">
    <property type="protein sequence ID" value="ATW62707.1"/>
    <property type="molecule type" value="Genomic_DNA"/>
</dbReference>
<accession>A0A3G1L3E9</accession>
<protein>
    <submittedName>
        <fullName evidence="1">Uncharacterized protein</fullName>
    </submittedName>
</protein>
<organism evidence="1 2">
    <name type="scientific">Synechococcus phage S-CBWM1</name>
    <dbReference type="NCBI Taxonomy" id="2053653"/>
    <lineage>
        <taxon>Viruses</taxon>
        <taxon>Duplodnaviria</taxon>
        <taxon>Heunggongvirae</taxon>
        <taxon>Uroviricota</taxon>
        <taxon>Caudoviricetes</taxon>
        <taxon>Aokuangvirus</taxon>
        <taxon>Aokuangvirus SCBWM1</taxon>
    </lineage>
</organism>